<protein>
    <submittedName>
        <fullName evidence="7">Redoxin domain-containing protein</fullName>
    </submittedName>
</protein>
<keyword evidence="5" id="KW-0732">Signal</keyword>
<evidence type="ECO:0000259" key="6">
    <source>
        <dbReference type="PROSITE" id="PS51352"/>
    </source>
</evidence>
<dbReference type="Gene3D" id="3.40.30.10">
    <property type="entry name" value="Glutaredoxin"/>
    <property type="match status" value="1"/>
</dbReference>
<evidence type="ECO:0000313" key="7">
    <source>
        <dbReference type="EMBL" id="QUE49873.1"/>
    </source>
</evidence>
<dbReference type="PANTHER" id="PTHR42852">
    <property type="entry name" value="THIOL:DISULFIDE INTERCHANGE PROTEIN DSBE"/>
    <property type="match status" value="1"/>
</dbReference>
<accession>A0A975IYG8</accession>
<gene>
    <name evidence="7" type="ORF">KBB96_13445</name>
</gene>
<dbReference type="SUPFAM" id="SSF52833">
    <property type="entry name" value="Thioredoxin-like"/>
    <property type="match status" value="1"/>
</dbReference>
<sequence>MKRLLLLAALGLAPLAHAQRSTMTEITSVPTSESAKAGLEEINKHHLLLGPQPKEYFEGKTKTELAKIRAQEELAVRDASVKFYEENPKDPLRWEAVLHLIMIQPDFIKDIKPGFEDAKPGDYKDYLIIDAEAKAVWEKKLAVYEASLRSATDVPWEVQEKLASLDLSKKIMAARKDGSFNDAMMQTAADDFAKRFPKGKAALGFYMQAFQKSGKKGTPEAKSFWEPLANSPSEVVKTRAEAELRVAAVQSQPMELKFTAVDGREVDLAKLRGKVVLVDFWATWCGPCIAELPNVKKAYDTYHDKGFEVIGISLDKADDKQKLIDFTKAKNMPWPQYFDGKHWENEIARKYAISGIPAMFLLDQNGVVISTNARGEKLEPEIKRLLKL</sequence>
<comment type="subcellular location">
    <subcellularLocation>
        <location evidence="1">Cell envelope</location>
    </subcellularLocation>
</comment>
<evidence type="ECO:0000256" key="2">
    <source>
        <dbReference type="ARBA" id="ARBA00022748"/>
    </source>
</evidence>
<dbReference type="GO" id="GO:0017004">
    <property type="term" value="P:cytochrome complex assembly"/>
    <property type="evidence" value="ECO:0007669"/>
    <property type="project" value="UniProtKB-KW"/>
</dbReference>
<feature type="domain" description="Thioredoxin" evidence="6">
    <location>
        <begin position="247"/>
        <end position="388"/>
    </location>
</feature>
<dbReference type="PANTHER" id="PTHR42852:SF6">
    <property type="entry name" value="THIOL:DISULFIDE INTERCHANGE PROTEIN DSBE"/>
    <property type="match status" value="1"/>
</dbReference>
<dbReference type="Proteomes" id="UP000676169">
    <property type="component" value="Chromosome"/>
</dbReference>
<dbReference type="Pfam" id="PF08534">
    <property type="entry name" value="Redoxin"/>
    <property type="match status" value="1"/>
</dbReference>
<keyword evidence="4" id="KW-0676">Redox-active center</keyword>
<keyword evidence="2" id="KW-0201">Cytochrome c-type biogenesis</keyword>
<keyword evidence="8" id="KW-1185">Reference proteome</keyword>
<dbReference type="RefSeq" id="WP_211629962.1">
    <property type="nucleotide sequence ID" value="NZ_CP073100.1"/>
</dbReference>
<dbReference type="CDD" id="cd02966">
    <property type="entry name" value="TlpA_like_family"/>
    <property type="match status" value="1"/>
</dbReference>
<keyword evidence="3" id="KW-1015">Disulfide bond</keyword>
<evidence type="ECO:0000256" key="1">
    <source>
        <dbReference type="ARBA" id="ARBA00004196"/>
    </source>
</evidence>
<dbReference type="PROSITE" id="PS51352">
    <property type="entry name" value="THIOREDOXIN_2"/>
    <property type="match status" value="1"/>
</dbReference>
<name>A0A975IYG8_9BACT</name>
<dbReference type="GO" id="GO:0030313">
    <property type="term" value="C:cell envelope"/>
    <property type="evidence" value="ECO:0007669"/>
    <property type="project" value="UniProtKB-SubCell"/>
</dbReference>
<dbReference type="InterPro" id="IPR050553">
    <property type="entry name" value="Thioredoxin_ResA/DsbE_sf"/>
</dbReference>
<dbReference type="KEGG" id="lamb:KBB96_13445"/>
<proteinExistence type="predicted"/>
<dbReference type="InterPro" id="IPR013740">
    <property type="entry name" value="Redoxin"/>
</dbReference>
<dbReference type="EMBL" id="CP073100">
    <property type="protein sequence ID" value="QUE49873.1"/>
    <property type="molecule type" value="Genomic_DNA"/>
</dbReference>
<evidence type="ECO:0000256" key="3">
    <source>
        <dbReference type="ARBA" id="ARBA00023157"/>
    </source>
</evidence>
<feature type="chain" id="PRO_5036823674" evidence="5">
    <location>
        <begin position="19"/>
        <end position="388"/>
    </location>
</feature>
<dbReference type="InterPro" id="IPR013766">
    <property type="entry name" value="Thioredoxin_domain"/>
</dbReference>
<dbReference type="GO" id="GO:0016491">
    <property type="term" value="F:oxidoreductase activity"/>
    <property type="evidence" value="ECO:0007669"/>
    <property type="project" value="InterPro"/>
</dbReference>
<evidence type="ECO:0000256" key="4">
    <source>
        <dbReference type="ARBA" id="ARBA00023284"/>
    </source>
</evidence>
<evidence type="ECO:0000313" key="8">
    <source>
        <dbReference type="Proteomes" id="UP000676169"/>
    </source>
</evidence>
<dbReference type="InterPro" id="IPR036249">
    <property type="entry name" value="Thioredoxin-like_sf"/>
</dbReference>
<organism evidence="7 8">
    <name type="scientific">Luteolibacter ambystomatis</name>
    <dbReference type="NCBI Taxonomy" id="2824561"/>
    <lineage>
        <taxon>Bacteria</taxon>
        <taxon>Pseudomonadati</taxon>
        <taxon>Verrucomicrobiota</taxon>
        <taxon>Verrucomicrobiia</taxon>
        <taxon>Verrucomicrobiales</taxon>
        <taxon>Verrucomicrobiaceae</taxon>
        <taxon>Luteolibacter</taxon>
    </lineage>
</organism>
<reference evidence="7" key="1">
    <citation type="submission" date="2021-04" db="EMBL/GenBank/DDBJ databases">
        <title>Luteolibacter sp. 32A isolated from the skin of an Anderson's salamander (Ambystoma andersonii).</title>
        <authorList>
            <person name="Spergser J."/>
            <person name="Busse H.-J."/>
        </authorList>
    </citation>
    <scope>NUCLEOTIDE SEQUENCE</scope>
    <source>
        <strain evidence="7">32A</strain>
    </source>
</reference>
<evidence type="ECO:0000256" key="5">
    <source>
        <dbReference type="SAM" id="SignalP"/>
    </source>
</evidence>
<dbReference type="AlphaFoldDB" id="A0A975IYG8"/>
<feature type="signal peptide" evidence="5">
    <location>
        <begin position="1"/>
        <end position="18"/>
    </location>
</feature>